<organism evidence="2 3">
    <name type="scientific">candidate division WWE3 bacterium RBG_19FT_COMBO_34_6</name>
    <dbReference type="NCBI Taxonomy" id="1802612"/>
    <lineage>
        <taxon>Bacteria</taxon>
        <taxon>Katanobacteria</taxon>
    </lineage>
</organism>
<dbReference type="InterPro" id="IPR055346">
    <property type="entry name" value="Fe-S_cluster_assembly_SufBD"/>
</dbReference>
<dbReference type="PANTHER" id="PTHR43575:SF1">
    <property type="entry name" value="PROTEIN ABCI7, CHLOROPLASTIC"/>
    <property type="match status" value="1"/>
</dbReference>
<dbReference type="PANTHER" id="PTHR43575">
    <property type="entry name" value="PROTEIN ABCI7, CHLOROPLASTIC"/>
    <property type="match status" value="1"/>
</dbReference>
<dbReference type="Pfam" id="PF01458">
    <property type="entry name" value="SUFBD_core"/>
    <property type="match status" value="1"/>
</dbReference>
<dbReference type="AlphaFoldDB" id="A0A1F4UJX0"/>
<dbReference type="GO" id="GO:0016226">
    <property type="term" value="P:iron-sulfur cluster assembly"/>
    <property type="evidence" value="ECO:0007669"/>
    <property type="project" value="InterPro"/>
</dbReference>
<dbReference type="InterPro" id="IPR037284">
    <property type="entry name" value="SUF_FeS_clus_asmbl_SufBD_sf"/>
</dbReference>
<protein>
    <recommendedName>
        <fullName evidence="1">SUF system FeS cluster assembly SufBD core domain-containing protein</fullName>
    </recommendedName>
</protein>
<evidence type="ECO:0000313" key="2">
    <source>
        <dbReference type="EMBL" id="OGC45278.1"/>
    </source>
</evidence>
<name>A0A1F4UJX0_UNCKA</name>
<reference evidence="2 3" key="1">
    <citation type="journal article" date="2016" name="Nat. Commun.">
        <title>Thousands of microbial genomes shed light on interconnected biogeochemical processes in an aquifer system.</title>
        <authorList>
            <person name="Anantharaman K."/>
            <person name="Brown C.T."/>
            <person name="Hug L.A."/>
            <person name="Sharon I."/>
            <person name="Castelle C.J."/>
            <person name="Probst A.J."/>
            <person name="Thomas B.C."/>
            <person name="Singh A."/>
            <person name="Wilkins M.J."/>
            <person name="Karaoz U."/>
            <person name="Brodie E.L."/>
            <person name="Williams K.H."/>
            <person name="Hubbard S.S."/>
            <person name="Banfield J.F."/>
        </authorList>
    </citation>
    <scope>NUCLEOTIDE SEQUENCE [LARGE SCALE GENOMIC DNA]</scope>
</reference>
<gene>
    <name evidence="2" type="ORF">A2V49_01630</name>
</gene>
<sequence length="86" mass="9662">MESKTLVTGENTINNSQPILQIDANDVRASHGSATGRIDGNQLYYLTCRGYNKNEATDLIIRGFFESEISKILDAKAKKVMYRSIY</sequence>
<dbReference type="SUPFAM" id="SSF101960">
    <property type="entry name" value="Stabilizer of iron transporter SufD"/>
    <property type="match status" value="1"/>
</dbReference>
<dbReference type="EMBL" id="MEUV01000045">
    <property type="protein sequence ID" value="OGC45278.1"/>
    <property type="molecule type" value="Genomic_DNA"/>
</dbReference>
<evidence type="ECO:0000313" key="3">
    <source>
        <dbReference type="Proteomes" id="UP000178615"/>
    </source>
</evidence>
<dbReference type="InterPro" id="IPR000825">
    <property type="entry name" value="SUF_FeS_clus_asmbl_SufBD_core"/>
</dbReference>
<feature type="domain" description="SUF system FeS cluster assembly SufBD core" evidence="1">
    <location>
        <begin position="1"/>
        <end position="64"/>
    </location>
</feature>
<proteinExistence type="predicted"/>
<comment type="caution">
    <text evidence="2">The sequence shown here is derived from an EMBL/GenBank/DDBJ whole genome shotgun (WGS) entry which is preliminary data.</text>
</comment>
<evidence type="ECO:0000259" key="1">
    <source>
        <dbReference type="Pfam" id="PF01458"/>
    </source>
</evidence>
<dbReference type="Proteomes" id="UP000178615">
    <property type="component" value="Unassembled WGS sequence"/>
</dbReference>
<accession>A0A1F4UJX0</accession>